<dbReference type="Proteomes" id="UP001153331">
    <property type="component" value="Unassembled WGS sequence"/>
</dbReference>
<comment type="caution">
    <text evidence="1">The sequence shown here is derived from an EMBL/GenBank/DDBJ whole genome shotgun (WGS) entry which is preliminary data.</text>
</comment>
<gene>
    <name evidence="1" type="ORF">OPT61_g6779</name>
</gene>
<keyword evidence="2" id="KW-1185">Reference proteome</keyword>
<name>A0ACC2I4Z6_9PLEO</name>
<evidence type="ECO:0000313" key="2">
    <source>
        <dbReference type="Proteomes" id="UP001153331"/>
    </source>
</evidence>
<organism evidence="1 2">
    <name type="scientific">Boeremia exigua</name>
    <dbReference type="NCBI Taxonomy" id="749465"/>
    <lineage>
        <taxon>Eukaryota</taxon>
        <taxon>Fungi</taxon>
        <taxon>Dikarya</taxon>
        <taxon>Ascomycota</taxon>
        <taxon>Pezizomycotina</taxon>
        <taxon>Dothideomycetes</taxon>
        <taxon>Pleosporomycetidae</taxon>
        <taxon>Pleosporales</taxon>
        <taxon>Pleosporineae</taxon>
        <taxon>Didymellaceae</taxon>
        <taxon>Boeremia</taxon>
    </lineage>
</organism>
<dbReference type="EMBL" id="JAPHNI010000506">
    <property type="protein sequence ID" value="KAJ8110365.1"/>
    <property type="molecule type" value="Genomic_DNA"/>
</dbReference>
<proteinExistence type="predicted"/>
<reference evidence="1" key="1">
    <citation type="submission" date="2022-11" db="EMBL/GenBank/DDBJ databases">
        <title>Genome Sequence of Boeremia exigua.</title>
        <authorList>
            <person name="Buettner E."/>
        </authorList>
    </citation>
    <scope>NUCLEOTIDE SEQUENCE</scope>
    <source>
        <strain evidence="1">CU02</strain>
    </source>
</reference>
<sequence length="124" mass="12744">MHLPAAPPHMTSTPNTSPSGPVVSCAVSKSIERPFEIARPMGGAIMITMPKVAEGGAEAKTVLGSLVDIIFVAYLRDQSSYPGKMDVVSGCAGGAEVKTVLGSLVDIMSVASILVGIFVERSSP</sequence>
<accession>A0ACC2I4Z6</accession>
<protein>
    <submittedName>
        <fullName evidence="1">Uncharacterized protein</fullName>
    </submittedName>
</protein>
<evidence type="ECO:0000313" key="1">
    <source>
        <dbReference type="EMBL" id="KAJ8110365.1"/>
    </source>
</evidence>